<evidence type="ECO:0000313" key="1">
    <source>
        <dbReference type="EMBL" id="VFQ62192.1"/>
    </source>
</evidence>
<gene>
    <name evidence="1" type="ORF">CCAM_LOCUS3968</name>
</gene>
<reference evidence="1 2" key="1">
    <citation type="submission" date="2018-04" db="EMBL/GenBank/DDBJ databases">
        <authorList>
            <person name="Vogel A."/>
        </authorList>
    </citation>
    <scope>NUCLEOTIDE SEQUENCE [LARGE SCALE GENOMIC DNA]</scope>
</reference>
<dbReference type="Proteomes" id="UP000595140">
    <property type="component" value="Unassembled WGS sequence"/>
</dbReference>
<protein>
    <submittedName>
        <fullName evidence="1">Uncharacterized protein</fullName>
    </submittedName>
</protein>
<proteinExistence type="predicted"/>
<name>A0A484KJF2_9ASTE</name>
<dbReference type="AlphaFoldDB" id="A0A484KJF2"/>
<evidence type="ECO:0000313" key="2">
    <source>
        <dbReference type="Proteomes" id="UP000595140"/>
    </source>
</evidence>
<accession>A0A484KJF2</accession>
<keyword evidence="2" id="KW-1185">Reference proteome</keyword>
<organism evidence="1 2">
    <name type="scientific">Cuscuta campestris</name>
    <dbReference type="NCBI Taxonomy" id="132261"/>
    <lineage>
        <taxon>Eukaryota</taxon>
        <taxon>Viridiplantae</taxon>
        <taxon>Streptophyta</taxon>
        <taxon>Embryophyta</taxon>
        <taxon>Tracheophyta</taxon>
        <taxon>Spermatophyta</taxon>
        <taxon>Magnoliopsida</taxon>
        <taxon>eudicotyledons</taxon>
        <taxon>Gunneridae</taxon>
        <taxon>Pentapetalae</taxon>
        <taxon>asterids</taxon>
        <taxon>lamiids</taxon>
        <taxon>Solanales</taxon>
        <taxon>Convolvulaceae</taxon>
        <taxon>Cuscuteae</taxon>
        <taxon>Cuscuta</taxon>
        <taxon>Cuscuta subgen. Grammica</taxon>
        <taxon>Cuscuta sect. Cleistogrammica</taxon>
    </lineage>
</organism>
<sequence length="162" mass="18879">MRVREKNRNRESFQFAGFFLCEGGAESAKDPVQSPFLQELIPIFGLYSTKNNVRIYYEHLEIYTKEYHQSVEDQDGGLAPNIRHMDTLTTDKGGNDVASMDYKSMKERAYKHRVTFVRGRDCVGCRERRLPLCGSEEVQSALHSREIRQRRQARARKTMLLD</sequence>
<dbReference type="EMBL" id="OOIL02000218">
    <property type="protein sequence ID" value="VFQ62192.1"/>
    <property type="molecule type" value="Genomic_DNA"/>
</dbReference>